<dbReference type="STRING" id="323848.Nmul_A0074"/>
<dbReference type="PANTHER" id="PTHR37310">
    <property type="entry name" value="CYTOPLASMIC PROTEIN-RELATED"/>
    <property type="match status" value="1"/>
</dbReference>
<evidence type="ECO:0008006" key="3">
    <source>
        <dbReference type="Google" id="ProtNLM"/>
    </source>
</evidence>
<keyword evidence="2" id="KW-1185">Reference proteome</keyword>
<proteinExistence type="predicted"/>
<evidence type="ECO:0000313" key="2">
    <source>
        <dbReference type="Proteomes" id="UP000002718"/>
    </source>
</evidence>
<dbReference type="InterPro" id="IPR005560">
    <property type="entry name" value="Csp_YhjQ"/>
</dbReference>
<reference evidence="2" key="1">
    <citation type="submission" date="2005-08" db="EMBL/GenBank/DDBJ databases">
        <title>Complete sequence of chromosome 1 of Nitrosospira multiformis ATCC 25196.</title>
        <authorList>
            <person name="Copeland A."/>
            <person name="Lucas S."/>
            <person name="Lapidus A."/>
            <person name="Barry K."/>
            <person name="Detter J.C."/>
            <person name="Glavina T."/>
            <person name="Hammon N."/>
            <person name="Israni S."/>
            <person name="Pitluck S."/>
            <person name="Chain P."/>
            <person name="Malfatti S."/>
            <person name="Shin M."/>
            <person name="Vergez L."/>
            <person name="Schmutz J."/>
            <person name="Larimer F."/>
            <person name="Land M."/>
            <person name="Hauser L."/>
            <person name="Kyrpides N."/>
            <person name="Lykidis A."/>
            <person name="Richardson P."/>
        </authorList>
    </citation>
    <scope>NUCLEOTIDE SEQUENCE [LARGE SCALE GENOMIC DNA]</scope>
    <source>
        <strain evidence="2">ATCC 25196 / NCIMB 11849 / C 71</strain>
    </source>
</reference>
<dbReference type="KEGG" id="nmu:Nmul_A0074"/>
<accession>Q2YCY8</accession>
<dbReference type="CDD" id="cd08026">
    <property type="entry name" value="DUF326"/>
    <property type="match status" value="1"/>
</dbReference>
<sequence length="139" mass="15115">MLIHFKGGSAMTHTTDPKMQSCIDACNRCHQTCLHEAMTHCLESGGKHVSPDHMRLMWNCAEICQTSANFMLSNSTLSSQLCGVCAEACEACARSCEQVGDMEECARICRECAESCRQMAGSYANQGTGAQQRVPADDL</sequence>
<protein>
    <recommendedName>
        <fullName evidence="3">Ferredoxin</fullName>
    </recommendedName>
</protein>
<gene>
    <name evidence="1" type="ordered locus">Nmul_A0074</name>
</gene>
<dbReference type="InterPro" id="IPR044543">
    <property type="entry name" value="YHJQ-like"/>
</dbReference>
<dbReference type="PANTHER" id="PTHR37310:SF1">
    <property type="entry name" value="CYTOPLASMIC PROTEIN"/>
    <property type="match status" value="1"/>
</dbReference>
<dbReference type="Gene3D" id="1.20.1270.360">
    <property type="match status" value="1"/>
</dbReference>
<dbReference type="HOGENOM" id="CLU_142273_1_0_4"/>
<evidence type="ECO:0000313" key="1">
    <source>
        <dbReference type="EMBL" id="ABB73383.1"/>
    </source>
</evidence>
<dbReference type="EMBL" id="CP000103">
    <property type="protein sequence ID" value="ABB73383.1"/>
    <property type="molecule type" value="Genomic_DNA"/>
</dbReference>
<organism evidence="1 2">
    <name type="scientific">Nitrosospira multiformis (strain ATCC 25196 / NCIMB 11849 / C 71)</name>
    <dbReference type="NCBI Taxonomy" id="323848"/>
    <lineage>
        <taxon>Bacteria</taxon>
        <taxon>Pseudomonadati</taxon>
        <taxon>Pseudomonadota</taxon>
        <taxon>Betaproteobacteria</taxon>
        <taxon>Nitrosomonadales</taxon>
        <taxon>Nitrosomonadaceae</taxon>
        <taxon>Nitrosospira</taxon>
    </lineage>
</organism>
<dbReference type="Pfam" id="PF03860">
    <property type="entry name" value="Csp"/>
    <property type="match status" value="1"/>
</dbReference>
<reference evidence="1 2" key="2">
    <citation type="journal article" date="2008" name="Appl. Environ. Microbiol.">
        <title>Complete genome sequence of Nitrosospira multiformis, an ammonia-oxidizing bacterium from the soil environment.</title>
        <authorList>
            <person name="Norton J.M."/>
            <person name="Klotz M.G."/>
            <person name="Stein L.Y."/>
            <person name="Arp D.J."/>
            <person name="Bottomley P.J."/>
            <person name="Chain P.S."/>
            <person name="Hauser L.J."/>
            <person name="Land M.L."/>
            <person name="Larimer F.W."/>
            <person name="Shin M.W."/>
            <person name="Starkenburg S.R."/>
        </authorList>
    </citation>
    <scope>NUCLEOTIDE SEQUENCE [LARGE SCALE GENOMIC DNA]</scope>
    <source>
        <strain evidence="2">ATCC 25196 / NCIMB 11849 / C 71</strain>
    </source>
</reference>
<name>Q2YCY8_NITMU</name>
<dbReference type="eggNOG" id="ENOG5030Q5M">
    <property type="taxonomic scope" value="Bacteria"/>
</dbReference>
<dbReference type="Proteomes" id="UP000002718">
    <property type="component" value="Chromosome"/>
</dbReference>
<dbReference type="AlphaFoldDB" id="Q2YCY8"/>